<dbReference type="Proteomes" id="UP001549110">
    <property type="component" value="Unassembled WGS sequence"/>
</dbReference>
<accession>A0ABV2EJK4</accession>
<keyword evidence="2 5" id="KW-0560">Oxidoreductase</keyword>
<comment type="catalytic activity">
    <reaction evidence="2">
        <text>2 superoxide + 2 H(+) = H2O2 + O2</text>
        <dbReference type="Rhea" id="RHEA:20696"/>
        <dbReference type="ChEBI" id="CHEBI:15378"/>
        <dbReference type="ChEBI" id="CHEBI:15379"/>
        <dbReference type="ChEBI" id="CHEBI:16240"/>
        <dbReference type="ChEBI" id="CHEBI:18421"/>
        <dbReference type="EC" id="1.15.1.1"/>
    </reaction>
</comment>
<dbReference type="Pfam" id="PF00080">
    <property type="entry name" value="Sod_Cu"/>
    <property type="match status" value="1"/>
</dbReference>
<feature type="signal peptide" evidence="3">
    <location>
        <begin position="1"/>
        <end position="19"/>
    </location>
</feature>
<keyword evidence="6" id="KW-1185">Reference proteome</keyword>
<keyword evidence="2" id="KW-0862">Zinc</keyword>
<proteinExistence type="inferred from homology"/>
<dbReference type="RefSeq" id="WP_354297747.1">
    <property type="nucleotide sequence ID" value="NZ_JBEPLU010000002.1"/>
</dbReference>
<keyword evidence="2" id="KW-0186">Copper</keyword>
<comment type="similarity">
    <text evidence="1 2">Belongs to the Cu-Zn superoxide dismutase family.</text>
</comment>
<comment type="cofactor">
    <cofactor evidence="2">
        <name>Zn(2+)</name>
        <dbReference type="ChEBI" id="CHEBI:29105"/>
    </cofactor>
    <text evidence="2">Binds 1 zinc ion per subunit.</text>
</comment>
<dbReference type="EMBL" id="JBEPLU010000002">
    <property type="protein sequence ID" value="MET3527238.1"/>
    <property type="molecule type" value="Genomic_DNA"/>
</dbReference>
<evidence type="ECO:0000259" key="4">
    <source>
        <dbReference type="Pfam" id="PF00080"/>
    </source>
</evidence>
<dbReference type="GO" id="GO:0004784">
    <property type="term" value="F:superoxide dismutase activity"/>
    <property type="evidence" value="ECO:0007669"/>
    <property type="project" value="UniProtKB-EC"/>
</dbReference>
<comment type="function">
    <text evidence="2">Destroys radicals which are normally produced within the cells and which are toxic to biological systems.</text>
</comment>
<keyword evidence="3" id="KW-0732">Signal</keyword>
<dbReference type="EC" id="1.15.1.1" evidence="2"/>
<dbReference type="CDD" id="cd00305">
    <property type="entry name" value="Cu-Zn_Superoxide_Dismutase"/>
    <property type="match status" value="1"/>
</dbReference>
<evidence type="ECO:0000256" key="2">
    <source>
        <dbReference type="RuleBase" id="RU000393"/>
    </source>
</evidence>
<evidence type="ECO:0000256" key="3">
    <source>
        <dbReference type="SAM" id="SignalP"/>
    </source>
</evidence>
<reference evidence="5 6" key="1">
    <citation type="submission" date="2024-06" db="EMBL/GenBank/DDBJ databases">
        <title>Genomic Encyclopedia of Type Strains, Phase IV (KMG-IV): sequencing the most valuable type-strain genomes for metagenomic binning, comparative biology and taxonomic classification.</title>
        <authorList>
            <person name="Goeker M."/>
        </authorList>
    </citation>
    <scope>NUCLEOTIDE SEQUENCE [LARGE SCALE GENOMIC DNA]</scope>
    <source>
        <strain evidence="5 6">DSM 17809</strain>
    </source>
</reference>
<comment type="cofactor">
    <cofactor evidence="2">
        <name>Cu cation</name>
        <dbReference type="ChEBI" id="CHEBI:23378"/>
    </cofactor>
    <text evidence="2">Binds 1 copper ion per subunit.</text>
</comment>
<dbReference type="InterPro" id="IPR036423">
    <property type="entry name" value="SOD-like_Cu/Zn_dom_sf"/>
</dbReference>
<comment type="caution">
    <text evidence="5">The sequence shown here is derived from an EMBL/GenBank/DDBJ whole genome shotgun (WGS) entry which is preliminary data.</text>
</comment>
<dbReference type="PROSITE" id="PS00332">
    <property type="entry name" value="SOD_CU_ZN_2"/>
    <property type="match status" value="1"/>
</dbReference>
<keyword evidence="2" id="KW-0479">Metal-binding</keyword>
<feature type="domain" description="Superoxide dismutase copper/zinc binding" evidence="4">
    <location>
        <begin position="38"/>
        <end position="172"/>
    </location>
</feature>
<dbReference type="InterPro" id="IPR024134">
    <property type="entry name" value="SOD_Cu/Zn_/chaperone"/>
</dbReference>
<dbReference type="InterPro" id="IPR001424">
    <property type="entry name" value="SOD_Cu_Zn_dom"/>
</dbReference>
<evidence type="ECO:0000313" key="5">
    <source>
        <dbReference type="EMBL" id="MET3527238.1"/>
    </source>
</evidence>
<dbReference type="SUPFAM" id="SSF49329">
    <property type="entry name" value="Cu,Zn superoxide dismutase-like"/>
    <property type="match status" value="1"/>
</dbReference>
<organism evidence="5 6">
    <name type="scientific">Phenylobacterium koreense</name>
    <dbReference type="NCBI Taxonomy" id="266125"/>
    <lineage>
        <taxon>Bacteria</taxon>
        <taxon>Pseudomonadati</taxon>
        <taxon>Pseudomonadota</taxon>
        <taxon>Alphaproteobacteria</taxon>
        <taxon>Caulobacterales</taxon>
        <taxon>Caulobacteraceae</taxon>
        <taxon>Phenylobacterium</taxon>
    </lineage>
</organism>
<dbReference type="PANTHER" id="PTHR10003">
    <property type="entry name" value="SUPEROXIDE DISMUTASE CU-ZN -RELATED"/>
    <property type="match status" value="1"/>
</dbReference>
<sequence length="175" mass="17347">MRYALVALAATLIAGSATAADAPASQRADLKNASGAVIGSAQLTDAPKGLLMKIELKGATPGWHGLHFHEKGDCSKSDFTSAGGHVHGGSTMVHGLLNPDANEAGDLPNIYVAADGTASAEFFSSFVSLSGAGGRQALADADGSAIMIHANADDHKTQPIGGAGARIACGVIAGG</sequence>
<gene>
    <name evidence="5" type="ORF">ABID41_002356</name>
</gene>
<feature type="chain" id="PRO_5045650316" description="Superoxide dismutase [Cu-Zn]" evidence="3">
    <location>
        <begin position="20"/>
        <end position="175"/>
    </location>
</feature>
<name>A0ABV2EJK4_9CAUL</name>
<dbReference type="InterPro" id="IPR018152">
    <property type="entry name" value="SOD_Cu/Zn_BS"/>
</dbReference>
<dbReference type="Gene3D" id="2.60.40.200">
    <property type="entry name" value="Superoxide dismutase, copper/zinc binding domain"/>
    <property type="match status" value="1"/>
</dbReference>
<evidence type="ECO:0000256" key="1">
    <source>
        <dbReference type="ARBA" id="ARBA00010457"/>
    </source>
</evidence>
<evidence type="ECO:0000313" key="6">
    <source>
        <dbReference type="Proteomes" id="UP001549110"/>
    </source>
</evidence>
<protein>
    <recommendedName>
        <fullName evidence="2">Superoxide dismutase [Cu-Zn]</fullName>
        <ecNumber evidence="2">1.15.1.1</ecNumber>
    </recommendedName>
</protein>